<keyword evidence="2" id="KW-1185">Reference proteome</keyword>
<proteinExistence type="predicted"/>
<dbReference type="EMBL" id="CM047589">
    <property type="protein sequence ID" value="KAI9920141.1"/>
    <property type="molecule type" value="Genomic_DNA"/>
</dbReference>
<comment type="caution">
    <text evidence="1">The sequence shown here is derived from an EMBL/GenBank/DDBJ whole genome shotgun (WGS) entry which is preliminary data.</text>
</comment>
<reference evidence="1 2" key="1">
    <citation type="journal article" date="2022" name="bioRxiv">
        <title>The genome of the oomycete Peronosclerospora sorghi, a cosmopolitan pathogen of maize and sorghum, is inflated with dispersed pseudogenes.</title>
        <authorList>
            <person name="Fletcher K."/>
            <person name="Martin F."/>
            <person name="Isakeit T."/>
            <person name="Cavanaugh K."/>
            <person name="Magill C."/>
            <person name="Michelmore R."/>
        </authorList>
    </citation>
    <scope>NUCLEOTIDE SEQUENCE [LARGE SCALE GENOMIC DNA]</scope>
    <source>
        <strain evidence="1">P6</strain>
    </source>
</reference>
<evidence type="ECO:0000313" key="1">
    <source>
        <dbReference type="EMBL" id="KAI9920141.1"/>
    </source>
</evidence>
<gene>
    <name evidence="1" type="ORF">PsorP6_015651</name>
</gene>
<evidence type="ECO:0000313" key="2">
    <source>
        <dbReference type="Proteomes" id="UP001163321"/>
    </source>
</evidence>
<accession>A0ACC0WPA7</accession>
<name>A0ACC0WPA7_9STRA</name>
<sequence length="718" mass="79505">MSALFPPPVHSYTTFSDVASTAGRESTSPSVPTPSIPNYPLRVKHHFVPRRQDDFGDGGAYPELHVAQFPLGMGKKGENGSVAINSGTLALQVRGENGHVRYDAIVTQHHRDKHVYTQFSDIVEKDADAATLALPTHDEEIETATRTREALQAVVQGKVASSLPTHVGRQRSAKETAQYIRYTPHDQATTGDVPKQRIIRMVEVAKDPMEPPKFRHTKAVRGPPSPPVPVLHSPPRKLTVADQQSWKIPPCISNWKNSKGFTIALDKRLAADGRGLQQVTVNDNFASLSEALAIAERKAREEVNMRAQVQKKMAMKQKEQKENELRELASRARMERAGIRADSEENDGPRRRRRSSSAESPHRRHEQDEAHDASDTEGRQERDQIRWERKKEREREMRLEKLGKKGKLARDQDRDISEKIALGQLQGAGRASGSDGMFDSRLFNQSQGISSGFGHEDEYNVYSKPMVDRGKASVYRPKAEDGTFDAEKEYEALKGGHAKRFKADKQFQGTDAVAAQSGGRDGPVQFAYAQDKPHEQDATQHTTREQDAQRDETRRSTSASPSKTINKLRSPSSSPRQARARRQNSSSPRRRGQSVERRASITDAFGKTETVGLRLANAFEQTKTVGLQLAAAVSRAWTLQVQLAPAPASTWSCSSVPVSKSRSLGLSWTKAFAFALAFVLEEKGSPAPPIAFPLVFARAKEAWTFASRAASAVPHSIS</sequence>
<dbReference type="Proteomes" id="UP001163321">
    <property type="component" value="Chromosome 10"/>
</dbReference>
<protein>
    <submittedName>
        <fullName evidence="1">Uncharacterized protein</fullName>
    </submittedName>
</protein>
<organism evidence="1 2">
    <name type="scientific">Peronosclerospora sorghi</name>
    <dbReference type="NCBI Taxonomy" id="230839"/>
    <lineage>
        <taxon>Eukaryota</taxon>
        <taxon>Sar</taxon>
        <taxon>Stramenopiles</taxon>
        <taxon>Oomycota</taxon>
        <taxon>Peronosporomycetes</taxon>
        <taxon>Peronosporales</taxon>
        <taxon>Peronosporaceae</taxon>
        <taxon>Peronosclerospora</taxon>
    </lineage>
</organism>